<protein>
    <submittedName>
        <fullName evidence="1">Uncharacterized protein</fullName>
    </submittedName>
</protein>
<evidence type="ECO:0000313" key="1">
    <source>
        <dbReference type="EMBL" id="QJD93233.1"/>
    </source>
</evidence>
<evidence type="ECO:0000313" key="2">
    <source>
        <dbReference type="Proteomes" id="UP000503117"/>
    </source>
</evidence>
<proteinExistence type="predicted"/>
<organism evidence="1 2">
    <name type="scientific">Duganella dendranthematis</name>
    <dbReference type="NCBI Taxonomy" id="2728021"/>
    <lineage>
        <taxon>Bacteria</taxon>
        <taxon>Pseudomonadati</taxon>
        <taxon>Pseudomonadota</taxon>
        <taxon>Betaproteobacteria</taxon>
        <taxon>Burkholderiales</taxon>
        <taxon>Oxalobacteraceae</taxon>
        <taxon>Telluria group</taxon>
        <taxon>Duganella</taxon>
    </lineage>
</organism>
<dbReference type="Proteomes" id="UP000503117">
    <property type="component" value="Chromosome"/>
</dbReference>
<name>A0ABX6MFW6_9BURK</name>
<reference evidence="1 2" key="1">
    <citation type="submission" date="2020-04" db="EMBL/GenBank/DDBJ databases">
        <title>Genome sequencing of novel species.</title>
        <authorList>
            <person name="Heo J."/>
            <person name="Kim S.-J."/>
            <person name="Kim J.-S."/>
            <person name="Hong S.-B."/>
            <person name="Kwon S.-W."/>
        </authorList>
    </citation>
    <scope>NUCLEOTIDE SEQUENCE [LARGE SCALE GENOMIC DNA]</scope>
    <source>
        <strain evidence="1 2">AF9R3</strain>
    </source>
</reference>
<dbReference type="RefSeq" id="WP_169114181.1">
    <property type="nucleotide sequence ID" value="NZ_CP051684.1"/>
</dbReference>
<dbReference type="EMBL" id="CP051684">
    <property type="protein sequence ID" value="QJD93233.1"/>
    <property type="molecule type" value="Genomic_DNA"/>
</dbReference>
<accession>A0ABX6MFW6</accession>
<gene>
    <name evidence="1" type="ORF">HH213_26005</name>
</gene>
<sequence>MAIQCLNHLISHYAIDSDTVERGGGGADVSRTKVYYCTERSPWRNLLDVANTFANDSRHRPFACFTEAIGSSINAMPQAASLLTMIAAAVVALSAPQMLRVMLILHKLCKEIEETIDSGEPFDERQEQLLATQRYQIALDSGRAGADEFTFRVPIPPG</sequence>
<keyword evidence="2" id="KW-1185">Reference proteome</keyword>